<reference evidence="8" key="1">
    <citation type="submission" date="2023-02" db="EMBL/GenBank/DDBJ databases">
        <title>Description of Roseinatronobacter alkalisoli sp. nov., an alkaliphilic bacerium isolated from soda soil.</title>
        <authorList>
            <person name="Wei W."/>
        </authorList>
    </citation>
    <scope>NUCLEOTIDE SEQUENCE</scope>
    <source>
        <strain evidence="8">HJB301</strain>
    </source>
</reference>
<protein>
    <recommendedName>
        <fullName evidence="6">Molybdopterin molybdenumtransferase</fullName>
        <ecNumber evidence="6">2.10.1.1</ecNumber>
    </recommendedName>
</protein>
<keyword evidence="6" id="KW-0479">Metal-binding</keyword>
<dbReference type="SUPFAM" id="SSF53218">
    <property type="entry name" value="Molybdenum cofactor biosynthesis proteins"/>
    <property type="match status" value="1"/>
</dbReference>
<proteinExistence type="inferred from homology"/>
<dbReference type="InterPro" id="IPR036688">
    <property type="entry name" value="MoeA_C_domain_IV_sf"/>
</dbReference>
<dbReference type="Pfam" id="PF00994">
    <property type="entry name" value="MoCF_biosynth"/>
    <property type="match status" value="1"/>
</dbReference>
<dbReference type="InterPro" id="IPR038987">
    <property type="entry name" value="MoeA-like"/>
</dbReference>
<name>A0ABT5T7V8_9RHOB</name>
<dbReference type="InterPro" id="IPR005110">
    <property type="entry name" value="MoeA_linker/N"/>
</dbReference>
<dbReference type="SMART" id="SM00852">
    <property type="entry name" value="MoCF_biosynth"/>
    <property type="match status" value="1"/>
</dbReference>
<gene>
    <name evidence="8" type="ORF">PUT78_02910</name>
</gene>
<keyword evidence="6" id="KW-0460">Magnesium</keyword>
<dbReference type="InterPro" id="IPR001453">
    <property type="entry name" value="MoaB/Mog_dom"/>
</dbReference>
<dbReference type="EC" id="2.10.1.1" evidence="6"/>
<keyword evidence="9" id="KW-1185">Reference proteome</keyword>
<evidence type="ECO:0000256" key="2">
    <source>
        <dbReference type="ARBA" id="ARBA00005046"/>
    </source>
</evidence>
<evidence type="ECO:0000256" key="5">
    <source>
        <dbReference type="ARBA" id="ARBA00047317"/>
    </source>
</evidence>
<organism evidence="8 9">
    <name type="scientific">Roseinatronobacter alkalisoli</name>
    <dbReference type="NCBI Taxonomy" id="3028235"/>
    <lineage>
        <taxon>Bacteria</taxon>
        <taxon>Pseudomonadati</taxon>
        <taxon>Pseudomonadota</taxon>
        <taxon>Alphaproteobacteria</taxon>
        <taxon>Rhodobacterales</taxon>
        <taxon>Paracoccaceae</taxon>
        <taxon>Roseinatronobacter</taxon>
    </lineage>
</organism>
<keyword evidence="6" id="KW-0808">Transferase</keyword>
<dbReference type="Pfam" id="PF03454">
    <property type="entry name" value="MoeA_C"/>
    <property type="match status" value="1"/>
</dbReference>
<dbReference type="RefSeq" id="WP_274350599.1">
    <property type="nucleotide sequence ID" value="NZ_JAQZSM010000002.1"/>
</dbReference>
<dbReference type="Gene3D" id="3.90.105.10">
    <property type="entry name" value="Molybdopterin biosynthesis moea protein, domain 2"/>
    <property type="match status" value="1"/>
</dbReference>
<dbReference type="Gene3D" id="3.40.980.10">
    <property type="entry name" value="MoaB/Mog-like domain"/>
    <property type="match status" value="1"/>
</dbReference>
<dbReference type="InterPro" id="IPR036425">
    <property type="entry name" value="MoaB/Mog-like_dom_sf"/>
</dbReference>
<evidence type="ECO:0000256" key="1">
    <source>
        <dbReference type="ARBA" id="ARBA00002901"/>
    </source>
</evidence>
<dbReference type="PANTHER" id="PTHR10192:SF5">
    <property type="entry name" value="GEPHYRIN"/>
    <property type="match status" value="1"/>
</dbReference>
<dbReference type="Pfam" id="PF03453">
    <property type="entry name" value="MoeA_N"/>
    <property type="match status" value="1"/>
</dbReference>
<evidence type="ECO:0000256" key="4">
    <source>
        <dbReference type="ARBA" id="ARBA00023150"/>
    </source>
</evidence>
<dbReference type="SUPFAM" id="SSF63882">
    <property type="entry name" value="MoeA N-terminal region -like"/>
    <property type="match status" value="1"/>
</dbReference>
<evidence type="ECO:0000259" key="7">
    <source>
        <dbReference type="SMART" id="SM00852"/>
    </source>
</evidence>
<accession>A0ABT5T7V8</accession>
<feature type="domain" description="MoaB/Mog" evidence="7">
    <location>
        <begin position="172"/>
        <end position="309"/>
    </location>
</feature>
<dbReference type="EMBL" id="JAQZSM010000002">
    <property type="protein sequence ID" value="MDD7970038.1"/>
    <property type="molecule type" value="Genomic_DNA"/>
</dbReference>
<dbReference type="PANTHER" id="PTHR10192">
    <property type="entry name" value="MOLYBDOPTERIN BIOSYNTHESIS PROTEIN"/>
    <property type="match status" value="1"/>
</dbReference>
<sequence length="390" mass="40324">MITPEEALARVFALVQPLSTEDVPLEYAAGRVLRHAVTAGRDQPPFAASAMDGYGVTADAQPGDRLRVTGQAAAGHAFPGGISTGEAVRIFTGAPVPAGVARVVLQEDIARDGDLITLPESLGKSTHIRAQAVDFKTGDTITAPRRLSPVALALLAAMNCPNVTVSRRPDVAIIATGDELVMPGETPRADQIIASNAFAIKALAEAEGAQARILPIAADTETSLRSVFELAAGADMIVTIGGASVGDHDLVGPVVDALGTKRSFYKIAMRPGKPLMAGKLKGAVLLGLPGNPVSSIVCAHLFMRPALRAMQGLGQWPMPSATAALGCDLPANGPRTHYIRAALSPGPTITPMDNQDSSLLTMLASADALLVHPAGGGPRKAGEQMRYIPL</sequence>
<evidence type="ECO:0000313" key="8">
    <source>
        <dbReference type="EMBL" id="MDD7970038.1"/>
    </source>
</evidence>
<comment type="caution">
    <text evidence="8">The sequence shown here is derived from an EMBL/GenBank/DDBJ whole genome shotgun (WGS) entry which is preliminary data.</text>
</comment>
<comment type="similarity">
    <text evidence="3 6">Belongs to the MoeA family.</text>
</comment>
<evidence type="ECO:0000313" key="9">
    <source>
        <dbReference type="Proteomes" id="UP001431784"/>
    </source>
</evidence>
<dbReference type="Proteomes" id="UP001431784">
    <property type="component" value="Unassembled WGS sequence"/>
</dbReference>
<comment type="cofactor">
    <cofactor evidence="6">
        <name>Mg(2+)</name>
        <dbReference type="ChEBI" id="CHEBI:18420"/>
    </cofactor>
</comment>
<dbReference type="CDD" id="cd00887">
    <property type="entry name" value="MoeA"/>
    <property type="match status" value="1"/>
</dbReference>
<evidence type="ECO:0000256" key="3">
    <source>
        <dbReference type="ARBA" id="ARBA00010763"/>
    </source>
</evidence>
<keyword evidence="4 6" id="KW-0501">Molybdenum cofactor biosynthesis</keyword>
<dbReference type="InterPro" id="IPR036135">
    <property type="entry name" value="MoeA_linker/N_sf"/>
</dbReference>
<dbReference type="SUPFAM" id="SSF63867">
    <property type="entry name" value="MoeA C-terminal domain-like"/>
    <property type="match status" value="1"/>
</dbReference>
<comment type="pathway">
    <text evidence="2 6">Cofactor biosynthesis; molybdopterin biosynthesis.</text>
</comment>
<keyword evidence="6" id="KW-0500">Molybdenum</keyword>
<dbReference type="Gene3D" id="2.170.190.11">
    <property type="entry name" value="Molybdopterin biosynthesis moea protein, domain 3"/>
    <property type="match status" value="1"/>
</dbReference>
<comment type="catalytic activity">
    <reaction evidence="5">
        <text>adenylyl-molybdopterin + molybdate = Mo-molybdopterin + AMP + H(+)</text>
        <dbReference type="Rhea" id="RHEA:35047"/>
        <dbReference type="ChEBI" id="CHEBI:15378"/>
        <dbReference type="ChEBI" id="CHEBI:36264"/>
        <dbReference type="ChEBI" id="CHEBI:62727"/>
        <dbReference type="ChEBI" id="CHEBI:71302"/>
        <dbReference type="ChEBI" id="CHEBI:456215"/>
        <dbReference type="EC" id="2.10.1.1"/>
    </reaction>
</comment>
<evidence type="ECO:0000256" key="6">
    <source>
        <dbReference type="RuleBase" id="RU365090"/>
    </source>
</evidence>
<comment type="function">
    <text evidence="1 6">Catalyzes the insertion of molybdate into adenylated molybdopterin with the concomitant release of AMP.</text>
</comment>
<dbReference type="Gene3D" id="2.40.340.10">
    <property type="entry name" value="MoeA, C-terminal, domain IV"/>
    <property type="match status" value="1"/>
</dbReference>
<dbReference type="InterPro" id="IPR005111">
    <property type="entry name" value="MoeA_C_domain_IV"/>
</dbReference>